<feature type="domain" description="C2H2-type" evidence="10">
    <location>
        <begin position="108"/>
        <end position="135"/>
    </location>
</feature>
<dbReference type="PANTHER" id="PTHR24394">
    <property type="entry name" value="ZINC FINGER PROTEIN"/>
    <property type="match status" value="1"/>
</dbReference>
<keyword evidence="6" id="KW-0805">Transcription regulation</keyword>
<dbReference type="InterPro" id="IPR013087">
    <property type="entry name" value="Znf_C2H2_type"/>
</dbReference>
<keyword evidence="3" id="KW-0677">Repeat</keyword>
<dbReference type="GO" id="GO:0005634">
    <property type="term" value="C:nucleus"/>
    <property type="evidence" value="ECO:0007669"/>
    <property type="project" value="UniProtKB-SubCell"/>
</dbReference>
<keyword evidence="5" id="KW-0862">Zinc</keyword>
<reference evidence="11 14" key="1">
    <citation type="journal article" date="2019" name="Sci. Rep.">
        <title>Orb-weaving spider Araneus ventricosus genome elucidates the spidroin gene catalogue.</title>
        <authorList>
            <person name="Kono N."/>
            <person name="Nakamura H."/>
            <person name="Ohtoshi R."/>
            <person name="Moran D.A.P."/>
            <person name="Shinohara A."/>
            <person name="Yoshida Y."/>
            <person name="Fujiwara M."/>
            <person name="Mori M."/>
            <person name="Tomita M."/>
            <person name="Arakawa K."/>
        </authorList>
    </citation>
    <scope>NUCLEOTIDE SEQUENCE [LARGE SCALE GENOMIC DNA]</scope>
</reference>
<keyword evidence="8" id="KW-0539">Nucleus</keyword>
<evidence type="ECO:0000256" key="6">
    <source>
        <dbReference type="ARBA" id="ARBA00023015"/>
    </source>
</evidence>
<comment type="subcellular location">
    <subcellularLocation>
        <location evidence="1">Nucleus</location>
    </subcellularLocation>
</comment>
<dbReference type="Proteomes" id="UP000499080">
    <property type="component" value="Unassembled WGS sequence"/>
</dbReference>
<gene>
    <name evidence="11" type="primary">ZNF155_2</name>
    <name evidence="13" type="synonym">ZNF155_0</name>
    <name evidence="12" type="synonym">ZNF155_1</name>
    <name evidence="13" type="ORF">AVEN_11448_1</name>
    <name evidence="11" type="ORF">AVEN_243038_1</name>
    <name evidence="12" type="ORF">AVEN_272253_1</name>
</gene>
<dbReference type="OrthoDB" id="6435893at2759"/>
<evidence type="ECO:0000256" key="1">
    <source>
        <dbReference type="ARBA" id="ARBA00004123"/>
    </source>
</evidence>
<dbReference type="AlphaFoldDB" id="A0A4Y2MHH0"/>
<evidence type="ECO:0000256" key="5">
    <source>
        <dbReference type="ARBA" id="ARBA00022833"/>
    </source>
</evidence>
<dbReference type="SMART" id="SM00355">
    <property type="entry name" value="ZnF_C2H2"/>
    <property type="match status" value="3"/>
</dbReference>
<evidence type="ECO:0000313" key="11">
    <source>
        <dbReference type="EMBL" id="GBN26598.1"/>
    </source>
</evidence>
<evidence type="ECO:0000256" key="2">
    <source>
        <dbReference type="ARBA" id="ARBA00022723"/>
    </source>
</evidence>
<dbReference type="FunFam" id="3.30.160.60:FF:000478">
    <property type="entry name" value="Zinc finger protein 133"/>
    <property type="match status" value="1"/>
</dbReference>
<protein>
    <submittedName>
        <fullName evidence="11">Zinc finger protein 155</fullName>
    </submittedName>
</protein>
<dbReference type="EMBL" id="BGPR01204483">
    <property type="protein sequence ID" value="GBN26598.1"/>
    <property type="molecule type" value="Genomic_DNA"/>
</dbReference>
<keyword evidence="4 9" id="KW-0863">Zinc-finger</keyword>
<dbReference type="PANTHER" id="PTHR24394:SF44">
    <property type="entry name" value="ZINC FINGER PROTEIN 271-LIKE"/>
    <property type="match status" value="1"/>
</dbReference>
<organism evidence="11 14">
    <name type="scientific">Araneus ventricosus</name>
    <name type="common">Orbweaver spider</name>
    <name type="synonym">Epeira ventricosa</name>
    <dbReference type="NCBI Taxonomy" id="182803"/>
    <lineage>
        <taxon>Eukaryota</taxon>
        <taxon>Metazoa</taxon>
        <taxon>Ecdysozoa</taxon>
        <taxon>Arthropoda</taxon>
        <taxon>Chelicerata</taxon>
        <taxon>Arachnida</taxon>
        <taxon>Araneae</taxon>
        <taxon>Araneomorphae</taxon>
        <taxon>Entelegynae</taxon>
        <taxon>Araneoidea</taxon>
        <taxon>Araneidae</taxon>
        <taxon>Araneus</taxon>
    </lineage>
</organism>
<dbReference type="GO" id="GO:0000981">
    <property type="term" value="F:DNA-binding transcription factor activity, RNA polymerase II-specific"/>
    <property type="evidence" value="ECO:0007669"/>
    <property type="project" value="TreeGrafter"/>
</dbReference>
<dbReference type="PROSITE" id="PS50157">
    <property type="entry name" value="ZINC_FINGER_C2H2_2"/>
    <property type="match status" value="3"/>
</dbReference>
<dbReference type="SUPFAM" id="SSF57667">
    <property type="entry name" value="beta-beta-alpha zinc fingers"/>
    <property type="match status" value="3"/>
</dbReference>
<name>A0A4Y2MHH0_ARAVE</name>
<dbReference type="GO" id="GO:0008270">
    <property type="term" value="F:zinc ion binding"/>
    <property type="evidence" value="ECO:0007669"/>
    <property type="project" value="UniProtKB-KW"/>
</dbReference>
<dbReference type="FunFam" id="3.30.160.60:FF:000130">
    <property type="entry name" value="Spalt-like transcription factor 4"/>
    <property type="match status" value="1"/>
</dbReference>
<evidence type="ECO:0000256" key="8">
    <source>
        <dbReference type="ARBA" id="ARBA00023242"/>
    </source>
</evidence>
<comment type="caution">
    <text evidence="11">The sequence shown here is derived from an EMBL/GenBank/DDBJ whole genome shotgun (WGS) entry which is preliminary data.</text>
</comment>
<proteinExistence type="predicted"/>
<dbReference type="Pfam" id="PF00096">
    <property type="entry name" value="zf-C2H2"/>
    <property type="match status" value="3"/>
</dbReference>
<keyword evidence="14" id="KW-1185">Reference proteome</keyword>
<evidence type="ECO:0000259" key="10">
    <source>
        <dbReference type="PROSITE" id="PS50157"/>
    </source>
</evidence>
<dbReference type="Gene3D" id="3.30.160.60">
    <property type="entry name" value="Classic Zinc Finger"/>
    <property type="match status" value="3"/>
</dbReference>
<keyword evidence="7" id="KW-0804">Transcription</keyword>
<dbReference type="PROSITE" id="PS00028">
    <property type="entry name" value="ZINC_FINGER_C2H2_1"/>
    <property type="match status" value="3"/>
</dbReference>
<dbReference type="FunFam" id="3.30.160.60:FF:001182">
    <property type="entry name" value="Zinc finger, C2H2 type"/>
    <property type="match status" value="1"/>
</dbReference>
<evidence type="ECO:0000313" key="14">
    <source>
        <dbReference type="Proteomes" id="UP000499080"/>
    </source>
</evidence>
<dbReference type="EMBL" id="BGPR01013411">
    <property type="protein sequence ID" value="GBN60522.1"/>
    <property type="molecule type" value="Genomic_DNA"/>
</dbReference>
<feature type="domain" description="C2H2-type" evidence="10">
    <location>
        <begin position="80"/>
        <end position="107"/>
    </location>
</feature>
<sequence>MAQVHISDRSFPGKVCSEKRTESGRLMDDLVAATNEMLTDCEISEEFDSNVKVFEWETYGKTLSDGKNLNSHLCKTEKPFICKVCRKTFSYRSALKSHFLIHTDEKSYVCEICSKAFKRNGSLKFHLLTHTKEKPYACEICSKAFMDKRNLKSHLVTHTKEKPYVVKSAVKHSRKIAI</sequence>
<dbReference type="EMBL" id="BGPR01013416">
    <property type="protein sequence ID" value="GBN60553.1"/>
    <property type="molecule type" value="Genomic_DNA"/>
</dbReference>
<evidence type="ECO:0000256" key="3">
    <source>
        <dbReference type="ARBA" id="ARBA00022737"/>
    </source>
</evidence>
<evidence type="ECO:0000313" key="12">
    <source>
        <dbReference type="EMBL" id="GBN60522.1"/>
    </source>
</evidence>
<accession>A0A4Y2MHH0</accession>
<evidence type="ECO:0000256" key="9">
    <source>
        <dbReference type="PROSITE-ProRule" id="PRU00042"/>
    </source>
</evidence>
<dbReference type="InterPro" id="IPR036236">
    <property type="entry name" value="Znf_C2H2_sf"/>
</dbReference>
<evidence type="ECO:0000256" key="7">
    <source>
        <dbReference type="ARBA" id="ARBA00023163"/>
    </source>
</evidence>
<keyword evidence="2" id="KW-0479">Metal-binding</keyword>
<evidence type="ECO:0000313" key="13">
    <source>
        <dbReference type="EMBL" id="GBN60553.1"/>
    </source>
</evidence>
<evidence type="ECO:0000256" key="4">
    <source>
        <dbReference type="ARBA" id="ARBA00022771"/>
    </source>
</evidence>
<feature type="domain" description="C2H2-type" evidence="10">
    <location>
        <begin position="136"/>
        <end position="163"/>
    </location>
</feature>